<organism evidence="9 10">
    <name type="scientific">Candidatus Nitrosopumilus koreensis AR1</name>
    <dbReference type="NCBI Taxonomy" id="1229908"/>
    <lineage>
        <taxon>Archaea</taxon>
        <taxon>Nitrososphaerota</taxon>
        <taxon>Nitrososphaeria</taxon>
        <taxon>Nitrosopumilales</taxon>
        <taxon>Nitrosopumilaceae</taxon>
        <taxon>Nitrosopumilus</taxon>
    </lineage>
</organism>
<accession>K0B6U6</accession>
<evidence type="ECO:0000256" key="5">
    <source>
        <dbReference type="ARBA" id="ARBA00012964"/>
    </source>
</evidence>
<evidence type="ECO:0000256" key="7">
    <source>
        <dbReference type="ARBA" id="ARBA00022801"/>
    </source>
</evidence>
<dbReference type="Proteomes" id="UP000006101">
    <property type="component" value="Chromosome"/>
</dbReference>
<dbReference type="STRING" id="1229908.NKOR_04755"/>
<gene>
    <name evidence="9" type="ORF">NKOR_04755</name>
</gene>
<dbReference type="GO" id="GO:0005737">
    <property type="term" value="C:cytoplasm"/>
    <property type="evidence" value="ECO:0007669"/>
    <property type="project" value="TreeGrafter"/>
</dbReference>
<proteinExistence type="predicted"/>
<evidence type="ECO:0000256" key="4">
    <source>
        <dbReference type="ARBA" id="ARBA00011738"/>
    </source>
</evidence>
<dbReference type="EC" id="3.1.3.89" evidence="5"/>
<dbReference type="GeneID" id="13724987"/>
<dbReference type="PANTHER" id="PTHR11845:SF13">
    <property type="entry name" value="5'-DEOXYNUCLEOTIDASE HDDC2"/>
    <property type="match status" value="1"/>
</dbReference>
<dbReference type="AlphaFoldDB" id="K0B6U6"/>
<dbReference type="PATRIC" id="fig|1229908.8.peg.1035"/>
<reference evidence="9 10" key="1">
    <citation type="journal article" date="2012" name="J. Bacteriol.">
        <title>Draft Genome Sequence of an Ammonia-Oxidizing Archaeon, "Candidatus Nitrosopumilus koreensis" AR1, from Marine Sediment.</title>
        <authorList>
            <person name="Park S.J."/>
            <person name="Kim J.G."/>
            <person name="Jung M.Y."/>
            <person name="Kim S.J."/>
            <person name="Cha I.T."/>
            <person name="Kwon K."/>
            <person name="Lee J.H."/>
            <person name="Rhee S.K."/>
        </authorList>
    </citation>
    <scope>NUCLEOTIDE SEQUENCE [LARGE SCALE GENOMIC DNA]</scope>
    <source>
        <strain evidence="9 10">AR1</strain>
    </source>
</reference>
<protein>
    <recommendedName>
        <fullName evidence="5">5'-deoxynucleotidase</fullName>
        <ecNumber evidence="5">3.1.3.89</ecNumber>
    </recommendedName>
</protein>
<comment type="subunit">
    <text evidence="4">Homodimer.</text>
</comment>
<dbReference type="RefSeq" id="WP_014963223.1">
    <property type="nucleotide sequence ID" value="NC_018655.1"/>
</dbReference>
<comment type="catalytic activity">
    <reaction evidence="1">
        <text>a 2'-deoxyribonucleoside 5'-phosphate + H2O = a 2'-deoxyribonucleoside + phosphate</text>
        <dbReference type="Rhea" id="RHEA:36167"/>
        <dbReference type="ChEBI" id="CHEBI:15377"/>
        <dbReference type="ChEBI" id="CHEBI:18274"/>
        <dbReference type="ChEBI" id="CHEBI:43474"/>
        <dbReference type="ChEBI" id="CHEBI:65317"/>
        <dbReference type="EC" id="3.1.3.89"/>
    </reaction>
</comment>
<evidence type="ECO:0000256" key="6">
    <source>
        <dbReference type="ARBA" id="ARBA00022723"/>
    </source>
</evidence>
<dbReference type="Gene3D" id="1.10.3210.10">
    <property type="entry name" value="Hypothetical protein af1432"/>
    <property type="match status" value="1"/>
</dbReference>
<dbReference type="SUPFAM" id="SSF109604">
    <property type="entry name" value="HD-domain/PDEase-like"/>
    <property type="match status" value="1"/>
</dbReference>
<dbReference type="GO" id="GO:0002953">
    <property type="term" value="F:5'-deoxynucleotidase activity"/>
    <property type="evidence" value="ECO:0007669"/>
    <property type="project" value="UniProtKB-EC"/>
</dbReference>
<dbReference type="GO" id="GO:0046872">
    <property type="term" value="F:metal ion binding"/>
    <property type="evidence" value="ECO:0007669"/>
    <property type="project" value="UniProtKB-KW"/>
</dbReference>
<keyword evidence="6" id="KW-0479">Metal-binding</keyword>
<dbReference type="FunFam" id="1.10.3210.10:FF:000035">
    <property type="entry name" value="HD family hydrolase"/>
    <property type="match status" value="1"/>
</dbReference>
<dbReference type="KEGG" id="nkr:NKOR_04755"/>
<comment type="cofactor">
    <cofactor evidence="3">
        <name>Co(2+)</name>
        <dbReference type="ChEBI" id="CHEBI:48828"/>
    </cofactor>
</comment>
<evidence type="ECO:0000256" key="2">
    <source>
        <dbReference type="ARBA" id="ARBA00001936"/>
    </source>
</evidence>
<dbReference type="Pfam" id="PF13023">
    <property type="entry name" value="HD_3"/>
    <property type="match status" value="1"/>
</dbReference>
<dbReference type="InterPro" id="IPR003607">
    <property type="entry name" value="HD/PDEase_dom"/>
</dbReference>
<evidence type="ECO:0000313" key="9">
    <source>
        <dbReference type="EMBL" id="AFS80837.1"/>
    </source>
</evidence>
<evidence type="ECO:0000259" key="8">
    <source>
        <dbReference type="SMART" id="SM00471"/>
    </source>
</evidence>
<dbReference type="HOGENOM" id="CLU_039453_4_1_2"/>
<sequence length="177" mass="20423">MVEDFFKNAANLKNIPRQGWIDKLSIDNPESVADHTFSMAMIGMVISDLENLNSEKILKMILIHDLSESIIGDIIPEKMDVKEKQELENNAFGKIMEKLPEPLITEYGKIWKEYQENSSPESKIVHQIDKLEMALQAKIYQEQGYSQEKLKVFLKSAKKSITHPKLKELFTKIITEN</sequence>
<dbReference type="EMBL" id="CP003842">
    <property type="protein sequence ID" value="AFS80837.1"/>
    <property type="molecule type" value="Genomic_DNA"/>
</dbReference>
<comment type="cofactor">
    <cofactor evidence="2">
        <name>Mn(2+)</name>
        <dbReference type="ChEBI" id="CHEBI:29035"/>
    </cofactor>
</comment>
<keyword evidence="7 9" id="KW-0378">Hydrolase</keyword>
<dbReference type="SMART" id="SM00471">
    <property type="entry name" value="HDc"/>
    <property type="match status" value="1"/>
</dbReference>
<keyword evidence="10" id="KW-1185">Reference proteome</keyword>
<dbReference type="InterPro" id="IPR006674">
    <property type="entry name" value="HD_domain"/>
</dbReference>
<evidence type="ECO:0000256" key="1">
    <source>
        <dbReference type="ARBA" id="ARBA00001638"/>
    </source>
</evidence>
<evidence type="ECO:0000256" key="3">
    <source>
        <dbReference type="ARBA" id="ARBA00001941"/>
    </source>
</evidence>
<dbReference type="PANTHER" id="PTHR11845">
    <property type="entry name" value="5'-DEOXYNUCLEOTIDASE HDDC2"/>
    <property type="match status" value="1"/>
</dbReference>
<feature type="domain" description="HD/PDEase" evidence="8">
    <location>
        <begin position="28"/>
        <end position="143"/>
    </location>
</feature>
<name>K0B6U6_9ARCH</name>
<dbReference type="InterPro" id="IPR039356">
    <property type="entry name" value="YfbR/HDDC2"/>
</dbReference>
<evidence type="ECO:0000313" key="10">
    <source>
        <dbReference type="Proteomes" id="UP000006101"/>
    </source>
</evidence>